<feature type="transmembrane region" description="Helical" evidence="1">
    <location>
        <begin position="44"/>
        <end position="62"/>
    </location>
</feature>
<keyword evidence="1" id="KW-1133">Transmembrane helix</keyword>
<comment type="caution">
    <text evidence="2">The sequence shown here is derived from an EMBL/GenBank/DDBJ whole genome shotgun (WGS) entry which is preliminary data.</text>
</comment>
<evidence type="ECO:0000313" key="3">
    <source>
        <dbReference type="Proteomes" id="UP000714275"/>
    </source>
</evidence>
<sequence length="131" mass="15336">MHVPQSSGLEQKLTFLSYLPCCALWGCIVLGMVEAIIARFDFPLLICLFWLLRLTALVVSNIKWPLFGWLSLQQSALLSTTSHTKLNRTHRYHHVQQQHRAMQLHLHVSFALRQFNDWFLTVRQQLQLPGW</sequence>
<accession>A0A9P7D2Q6</accession>
<reference evidence="2" key="1">
    <citation type="journal article" date="2020" name="New Phytol.">
        <title>Comparative genomics reveals dynamic genome evolution in host specialist ectomycorrhizal fungi.</title>
        <authorList>
            <person name="Lofgren L.A."/>
            <person name="Nguyen N.H."/>
            <person name="Vilgalys R."/>
            <person name="Ruytinx J."/>
            <person name="Liao H.L."/>
            <person name="Branco S."/>
            <person name="Kuo A."/>
            <person name="LaButti K."/>
            <person name="Lipzen A."/>
            <person name="Andreopoulos W."/>
            <person name="Pangilinan J."/>
            <person name="Riley R."/>
            <person name="Hundley H."/>
            <person name="Na H."/>
            <person name="Barry K."/>
            <person name="Grigoriev I.V."/>
            <person name="Stajich J.E."/>
            <person name="Kennedy P.G."/>
        </authorList>
    </citation>
    <scope>NUCLEOTIDE SEQUENCE</scope>
    <source>
        <strain evidence="2">DOB743</strain>
    </source>
</reference>
<keyword evidence="1" id="KW-0812">Transmembrane</keyword>
<protein>
    <submittedName>
        <fullName evidence="2">Uncharacterized protein</fullName>
    </submittedName>
</protein>
<dbReference type="AlphaFoldDB" id="A0A9P7D2Q6"/>
<keyword evidence="3" id="KW-1185">Reference proteome</keyword>
<dbReference type="Proteomes" id="UP000714275">
    <property type="component" value="Unassembled WGS sequence"/>
</dbReference>
<name>A0A9P7D2Q6_9AGAM</name>
<evidence type="ECO:0000256" key="1">
    <source>
        <dbReference type="SAM" id="Phobius"/>
    </source>
</evidence>
<dbReference type="EMBL" id="JABBWD010000023">
    <property type="protein sequence ID" value="KAG1776958.1"/>
    <property type="molecule type" value="Genomic_DNA"/>
</dbReference>
<evidence type="ECO:0000313" key="2">
    <source>
        <dbReference type="EMBL" id="KAG1776958.1"/>
    </source>
</evidence>
<keyword evidence="1" id="KW-0472">Membrane</keyword>
<proteinExistence type="predicted"/>
<organism evidence="2 3">
    <name type="scientific">Suillus placidus</name>
    <dbReference type="NCBI Taxonomy" id="48579"/>
    <lineage>
        <taxon>Eukaryota</taxon>
        <taxon>Fungi</taxon>
        <taxon>Dikarya</taxon>
        <taxon>Basidiomycota</taxon>
        <taxon>Agaricomycotina</taxon>
        <taxon>Agaricomycetes</taxon>
        <taxon>Agaricomycetidae</taxon>
        <taxon>Boletales</taxon>
        <taxon>Suillineae</taxon>
        <taxon>Suillaceae</taxon>
        <taxon>Suillus</taxon>
    </lineage>
</organism>
<feature type="transmembrane region" description="Helical" evidence="1">
    <location>
        <begin position="15"/>
        <end position="37"/>
    </location>
</feature>
<gene>
    <name evidence="2" type="ORF">EV702DRAFT_295911</name>
</gene>